<keyword evidence="5" id="KW-1185">Reference proteome</keyword>
<dbReference type="eggNOG" id="COG3712">
    <property type="taxonomic scope" value="Bacteria"/>
</dbReference>
<feature type="domain" description="Protein FecR C-terminal" evidence="3">
    <location>
        <begin position="259"/>
        <end position="319"/>
    </location>
</feature>
<dbReference type="AlphaFoldDB" id="G0J8A7"/>
<evidence type="ECO:0000256" key="1">
    <source>
        <dbReference type="SAM" id="Phobius"/>
    </source>
</evidence>
<proteinExistence type="predicted"/>
<dbReference type="Gene3D" id="3.55.50.30">
    <property type="match status" value="1"/>
</dbReference>
<dbReference type="RefSeq" id="WP_014022986.1">
    <property type="nucleotide sequence ID" value="NC_015914.1"/>
</dbReference>
<evidence type="ECO:0000259" key="3">
    <source>
        <dbReference type="Pfam" id="PF16344"/>
    </source>
</evidence>
<dbReference type="Proteomes" id="UP000001635">
    <property type="component" value="Chromosome"/>
</dbReference>
<gene>
    <name evidence="4" type="ordered locus">Cycma_5023</name>
</gene>
<name>G0J8A7_CYCMS</name>
<sequence length="331" mass="38136">MHDIETIKELLIKYFNGSVSVIQKKWIDDWINESTRNEELFYSCLEEWERQNLQYMANVEQAFLDFNKRIDHGEPHKIENFPQQIRFNLPAHKLFMVASIVLIGLFFSGALDFVWVKTYRTGYGELSTLALNDGTVVYLNANSQLKTARFPYFSDQRQVELSGEASFDVAHDPINQFIVQTKNGLDVVVHGTEFTVYNRRQNTEVHLKSGKIELIKHNTSGRETVMLKPGEKARMEPDGDLQLKEVRAIEEFASWKEYRYVFNQTSLAEISDLIKDNYGVDVEILEDSLNRLTVSGSFRSENAEEFATAVAQVLGVSIEAGENIFRFYDSK</sequence>
<dbReference type="InterPro" id="IPR006860">
    <property type="entry name" value="FecR"/>
</dbReference>
<dbReference type="InterPro" id="IPR032508">
    <property type="entry name" value="FecR_C"/>
</dbReference>
<dbReference type="PANTHER" id="PTHR30273:SF2">
    <property type="entry name" value="PROTEIN FECR"/>
    <property type="match status" value="1"/>
</dbReference>
<dbReference type="InterPro" id="IPR012373">
    <property type="entry name" value="Ferrdict_sens_TM"/>
</dbReference>
<keyword evidence="1" id="KW-0472">Membrane</keyword>
<protein>
    <submittedName>
        <fullName evidence="4">Anti-FecI sigma factor, FecR</fullName>
    </submittedName>
</protein>
<feature type="domain" description="FecR protein" evidence="2">
    <location>
        <begin position="118"/>
        <end position="213"/>
    </location>
</feature>
<dbReference type="Pfam" id="PF16344">
    <property type="entry name" value="FecR_C"/>
    <property type="match status" value="1"/>
</dbReference>
<evidence type="ECO:0000313" key="5">
    <source>
        <dbReference type="Proteomes" id="UP000001635"/>
    </source>
</evidence>
<evidence type="ECO:0000313" key="4">
    <source>
        <dbReference type="EMBL" id="AEL28707.1"/>
    </source>
</evidence>
<dbReference type="EMBL" id="CP002955">
    <property type="protein sequence ID" value="AEL28707.1"/>
    <property type="molecule type" value="Genomic_DNA"/>
</dbReference>
<dbReference type="HOGENOM" id="CLU_050192_2_1_10"/>
<reference evidence="5" key="1">
    <citation type="submission" date="2011-07" db="EMBL/GenBank/DDBJ databases">
        <title>The complete genome of Cyclobacterium marinum DSM 745.</title>
        <authorList>
            <person name="Lucas S."/>
            <person name="Han J."/>
            <person name="Lapidus A."/>
            <person name="Bruce D."/>
            <person name="Goodwin L."/>
            <person name="Pitluck S."/>
            <person name="Peters L."/>
            <person name="Kyrpides N."/>
            <person name="Mavromatis K."/>
            <person name="Ivanova N."/>
            <person name="Ovchinnikova G."/>
            <person name="Chertkov O."/>
            <person name="Detter J.C."/>
            <person name="Tapia R."/>
            <person name="Han C."/>
            <person name="Land M."/>
            <person name="Hauser L."/>
            <person name="Markowitz V."/>
            <person name="Cheng J.-F."/>
            <person name="Hugenholtz P."/>
            <person name="Woyke T."/>
            <person name="Wu D."/>
            <person name="Tindall B."/>
            <person name="Schuetze A."/>
            <person name="Brambilla E."/>
            <person name="Klenk H.-P."/>
            <person name="Eisen J.A."/>
        </authorList>
    </citation>
    <scope>NUCLEOTIDE SEQUENCE [LARGE SCALE GENOMIC DNA]</scope>
    <source>
        <strain evidence="5">ATCC 25205 / DSM 745 / LMG 13164 / NCIMB 1802</strain>
    </source>
</reference>
<feature type="transmembrane region" description="Helical" evidence="1">
    <location>
        <begin position="94"/>
        <end position="116"/>
    </location>
</feature>
<dbReference type="PANTHER" id="PTHR30273">
    <property type="entry name" value="PERIPLASMIC SIGNAL SENSOR AND SIGMA FACTOR ACTIVATOR FECR-RELATED"/>
    <property type="match status" value="1"/>
</dbReference>
<organism evidence="4 5">
    <name type="scientific">Cyclobacterium marinum (strain ATCC 25205 / DSM 745 / LMG 13164 / NCIMB 1802)</name>
    <name type="common">Flectobacillus marinus</name>
    <dbReference type="NCBI Taxonomy" id="880070"/>
    <lineage>
        <taxon>Bacteria</taxon>
        <taxon>Pseudomonadati</taxon>
        <taxon>Bacteroidota</taxon>
        <taxon>Cytophagia</taxon>
        <taxon>Cytophagales</taxon>
        <taxon>Cyclobacteriaceae</taxon>
        <taxon>Cyclobacterium</taxon>
    </lineage>
</organism>
<dbReference type="STRING" id="880070.Cycma_5023"/>
<dbReference type="GO" id="GO:0016989">
    <property type="term" value="F:sigma factor antagonist activity"/>
    <property type="evidence" value="ECO:0007669"/>
    <property type="project" value="TreeGrafter"/>
</dbReference>
<dbReference type="OrthoDB" id="1523489at2"/>
<dbReference type="Gene3D" id="2.60.120.1440">
    <property type="match status" value="1"/>
</dbReference>
<evidence type="ECO:0000259" key="2">
    <source>
        <dbReference type="Pfam" id="PF04773"/>
    </source>
</evidence>
<accession>G0J8A7</accession>
<dbReference type="PIRSF" id="PIRSF018266">
    <property type="entry name" value="FecR"/>
    <property type="match status" value="1"/>
</dbReference>
<keyword evidence="1" id="KW-0812">Transmembrane</keyword>
<keyword evidence="1" id="KW-1133">Transmembrane helix</keyword>
<dbReference type="KEGG" id="cmr:Cycma_5023"/>
<dbReference type="Pfam" id="PF04773">
    <property type="entry name" value="FecR"/>
    <property type="match status" value="1"/>
</dbReference>